<evidence type="ECO:0000313" key="6">
    <source>
        <dbReference type="Proteomes" id="UP000779574"/>
    </source>
</evidence>
<feature type="non-terminal residue" evidence="5">
    <location>
        <position position="463"/>
    </location>
</feature>
<dbReference type="CDD" id="cd12148">
    <property type="entry name" value="fungal_TF_MHR"/>
    <property type="match status" value="1"/>
</dbReference>
<accession>A0A9P8EMI0</accession>
<keyword evidence="2" id="KW-0804">Transcription</keyword>
<dbReference type="SMART" id="SM00906">
    <property type="entry name" value="Fungal_trans"/>
    <property type="match status" value="1"/>
</dbReference>
<gene>
    <name evidence="5" type="ORF">KCU76_g5185</name>
</gene>
<comment type="caution">
    <text evidence="5">The sequence shown here is derived from an EMBL/GenBank/DDBJ whole genome shotgun (WGS) entry which is preliminary data.</text>
</comment>
<proteinExistence type="predicted"/>
<protein>
    <recommendedName>
        <fullName evidence="4">Xylanolytic transcriptional activator regulatory domain-containing protein</fullName>
    </recommendedName>
</protein>
<dbReference type="PANTHER" id="PTHR47840">
    <property type="entry name" value="ZN(II)2CYS6 TRANSCRIPTION FACTOR (EUROFUNG)-RELATED"/>
    <property type="match status" value="1"/>
</dbReference>
<organism evidence="5 6">
    <name type="scientific">Aureobasidium melanogenum</name>
    <name type="common">Aureobasidium pullulans var. melanogenum</name>
    <dbReference type="NCBI Taxonomy" id="46634"/>
    <lineage>
        <taxon>Eukaryota</taxon>
        <taxon>Fungi</taxon>
        <taxon>Dikarya</taxon>
        <taxon>Ascomycota</taxon>
        <taxon>Pezizomycotina</taxon>
        <taxon>Dothideomycetes</taxon>
        <taxon>Dothideomycetidae</taxon>
        <taxon>Dothideales</taxon>
        <taxon>Saccotheciaceae</taxon>
        <taxon>Aureobasidium</taxon>
    </lineage>
</organism>
<dbReference type="AlphaFoldDB" id="A0A9P8EMI0"/>
<keyword evidence="3" id="KW-0539">Nucleus</keyword>
<evidence type="ECO:0000256" key="2">
    <source>
        <dbReference type="ARBA" id="ARBA00023163"/>
    </source>
</evidence>
<reference evidence="5" key="2">
    <citation type="submission" date="2021-08" db="EMBL/GenBank/DDBJ databases">
        <authorList>
            <person name="Gostincar C."/>
            <person name="Sun X."/>
            <person name="Song Z."/>
            <person name="Gunde-Cimerman N."/>
        </authorList>
    </citation>
    <scope>NUCLEOTIDE SEQUENCE</scope>
    <source>
        <strain evidence="5">EXF-9911</strain>
    </source>
</reference>
<dbReference type="GO" id="GO:0008270">
    <property type="term" value="F:zinc ion binding"/>
    <property type="evidence" value="ECO:0007669"/>
    <property type="project" value="InterPro"/>
</dbReference>
<dbReference type="EMBL" id="JAHFXF010000160">
    <property type="protein sequence ID" value="KAG9694506.1"/>
    <property type="molecule type" value="Genomic_DNA"/>
</dbReference>
<dbReference type="Proteomes" id="UP000779574">
    <property type="component" value="Unassembled WGS sequence"/>
</dbReference>
<evidence type="ECO:0000259" key="4">
    <source>
        <dbReference type="SMART" id="SM00906"/>
    </source>
</evidence>
<evidence type="ECO:0000313" key="5">
    <source>
        <dbReference type="EMBL" id="KAG9694506.1"/>
    </source>
</evidence>
<dbReference type="PANTHER" id="PTHR47840:SF1">
    <property type="entry name" value="ZN(II)2CYS6 TRANSCRIPTION FACTOR (EUROFUNG)"/>
    <property type="match status" value="1"/>
</dbReference>
<reference evidence="5" key="1">
    <citation type="journal article" date="2021" name="J Fungi (Basel)">
        <title>Virulence traits and population genomics of the black yeast Aureobasidium melanogenum.</title>
        <authorList>
            <person name="Cernosa A."/>
            <person name="Sun X."/>
            <person name="Gostincar C."/>
            <person name="Fang C."/>
            <person name="Gunde-Cimerman N."/>
            <person name="Song Z."/>
        </authorList>
    </citation>
    <scope>NUCLEOTIDE SEQUENCE</scope>
    <source>
        <strain evidence="5">EXF-9911</strain>
    </source>
</reference>
<dbReference type="OrthoDB" id="5392779at2759"/>
<dbReference type="GO" id="GO:0003677">
    <property type="term" value="F:DNA binding"/>
    <property type="evidence" value="ECO:0007669"/>
    <property type="project" value="InterPro"/>
</dbReference>
<dbReference type="InterPro" id="IPR007219">
    <property type="entry name" value="XnlR_reg_dom"/>
</dbReference>
<dbReference type="GO" id="GO:0006351">
    <property type="term" value="P:DNA-templated transcription"/>
    <property type="evidence" value="ECO:0007669"/>
    <property type="project" value="InterPro"/>
</dbReference>
<evidence type="ECO:0000256" key="1">
    <source>
        <dbReference type="ARBA" id="ARBA00023015"/>
    </source>
</evidence>
<feature type="domain" description="Xylanolytic transcriptional activator regulatory" evidence="4">
    <location>
        <begin position="44"/>
        <end position="118"/>
    </location>
</feature>
<name>A0A9P8EMI0_AURME</name>
<keyword evidence="1" id="KW-0805">Transcription regulation</keyword>
<evidence type="ECO:0000256" key="3">
    <source>
        <dbReference type="ARBA" id="ARBA00023242"/>
    </source>
</evidence>
<sequence length="463" mass="51123">MEELAGIAIKLVTTNDSLLGSLECLESIILEAFYHTDSGDIRKAWITMRRAVMAAQLLGLHRRGHYRYKFIDDRNVVDPETIWSSIVYMERVVSLLSGLPTSTDNIILIRKGAADNTSNDCGLLTDLGNVAGKILERNQIELPQLALDITKNIDDELLRISTNLSPAFWRPTEFSGLTQDSAHAFDEIRRVFDHSSYYTLVIQLHMPHMLCPSHSTQRMYSKMACVNASREILTRQIALRSFNLVTACCRMNDFMALIAGMTLMLAHATSHCDTTAGNVLAHQRLGDRAMVQRALESMTFISELQENQLAVRCASLLKDLLVIEEGAARKQDQGNGNDGENRDFVITRAPFFGGIKLSRGGVATVNPSRSEQNQNSSEAISIGGIGSIRVNTPSSNGLTPANITSELTISEPLQSQQEFIMQPDQILSDIAFDDWSVLGMDTAFFESLMQGSGNIAVDTTNTN</sequence>